<dbReference type="InterPro" id="IPR000626">
    <property type="entry name" value="Ubiquitin-like_dom"/>
</dbReference>
<dbReference type="PROSITE" id="PS50053">
    <property type="entry name" value="UBIQUITIN_2"/>
    <property type="match status" value="4"/>
</dbReference>
<dbReference type="InterPro" id="IPR050158">
    <property type="entry name" value="Ubiquitin_ubiquitin-like"/>
</dbReference>
<evidence type="ECO:0000256" key="4">
    <source>
        <dbReference type="ARBA" id="ARBA00022490"/>
    </source>
</evidence>
<keyword evidence="6" id="KW-0677">Repeat</keyword>
<gene>
    <name evidence="10" type="ORF">NCGR_LOCUS30994</name>
</gene>
<organism evidence="10 11">
    <name type="scientific">Miscanthus lutarioriparius</name>
    <dbReference type="NCBI Taxonomy" id="422564"/>
    <lineage>
        <taxon>Eukaryota</taxon>
        <taxon>Viridiplantae</taxon>
        <taxon>Streptophyta</taxon>
        <taxon>Embryophyta</taxon>
        <taxon>Tracheophyta</taxon>
        <taxon>Spermatophyta</taxon>
        <taxon>Magnoliopsida</taxon>
        <taxon>Liliopsida</taxon>
        <taxon>Poales</taxon>
        <taxon>Poaceae</taxon>
        <taxon>PACMAD clade</taxon>
        <taxon>Panicoideae</taxon>
        <taxon>Andropogonodae</taxon>
        <taxon>Andropogoneae</taxon>
        <taxon>Saccharinae</taxon>
        <taxon>Miscanthus</taxon>
    </lineage>
</organism>
<evidence type="ECO:0000256" key="3">
    <source>
        <dbReference type="ARBA" id="ARBA00008430"/>
    </source>
</evidence>
<dbReference type="PRINTS" id="PR00348">
    <property type="entry name" value="UBIQUITIN"/>
</dbReference>
<dbReference type="PANTHER" id="PTHR10666">
    <property type="entry name" value="UBIQUITIN"/>
    <property type="match status" value="1"/>
</dbReference>
<evidence type="ECO:0000256" key="1">
    <source>
        <dbReference type="ARBA" id="ARBA00004123"/>
    </source>
</evidence>
<dbReference type="GO" id="GO:0005634">
    <property type="term" value="C:nucleus"/>
    <property type="evidence" value="ECO:0007669"/>
    <property type="project" value="UniProtKB-SubCell"/>
</dbReference>
<comment type="similarity">
    <text evidence="3">Belongs to the ubiquitin family.</text>
</comment>
<keyword evidence="5" id="KW-1017">Isopeptide bond</keyword>
<evidence type="ECO:0000256" key="5">
    <source>
        <dbReference type="ARBA" id="ARBA00022499"/>
    </source>
</evidence>
<evidence type="ECO:0000313" key="10">
    <source>
        <dbReference type="EMBL" id="CAD6246750.1"/>
    </source>
</evidence>
<dbReference type="FunFam" id="3.10.20.90:FF:000469">
    <property type="entry name" value="Polyubiquitin-C"/>
    <property type="match status" value="1"/>
</dbReference>
<evidence type="ECO:0000256" key="7">
    <source>
        <dbReference type="ARBA" id="ARBA00022843"/>
    </source>
</evidence>
<evidence type="ECO:0000259" key="9">
    <source>
        <dbReference type="PROSITE" id="PS50053"/>
    </source>
</evidence>
<dbReference type="Proteomes" id="UP000604825">
    <property type="component" value="Unassembled WGS sequence"/>
</dbReference>
<keyword evidence="8" id="KW-0539">Nucleus</keyword>
<accession>A0A811PH92</accession>
<feature type="domain" description="Ubiquitin-like" evidence="9">
    <location>
        <begin position="97"/>
        <end position="158"/>
    </location>
</feature>
<dbReference type="InterPro" id="IPR019956">
    <property type="entry name" value="Ubiquitin_dom"/>
</dbReference>
<dbReference type="GO" id="GO:0003729">
    <property type="term" value="F:mRNA binding"/>
    <property type="evidence" value="ECO:0007669"/>
    <property type="project" value="UniProtKB-ARBA"/>
</dbReference>
<dbReference type="FunFam" id="3.10.20.90:FF:000160">
    <property type="entry name" value="Polyubiquitin-C"/>
    <property type="match status" value="1"/>
</dbReference>
<name>A0A811PH92_9POAL</name>
<dbReference type="EMBL" id="CAJGYO010000007">
    <property type="protein sequence ID" value="CAD6246750.1"/>
    <property type="molecule type" value="Genomic_DNA"/>
</dbReference>
<reference evidence="10" key="1">
    <citation type="submission" date="2020-10" db="EMBL/GenBank/DDBJ databases">
        <authorList>
            <person name="Han B."/>
            <person name="Lu T."/>
            <person name="Zhao Q."/>
            <person name="Huang X."/>
            <person name="Zhao Y."/>
        </authorList>
    </citation>
    <scope>NUCLEOTIDE SEQUENCE</scope>
</reference>
<sequence>MESGRCSAGVRKEQMEIFVKTQIGRSITIEVESSTTIDKIKEKVQEKEGFCRYQQRLIFAGKQLEDEYTVADYNIQEKSTLHLIFRTRCPCEDCRRTYIYVKMLVGNAITIEGEPSDTIDNVRKKIHGHQRLVFAGKHLEDGQTLEDYKIQDDFTLHLDFCMRIFMKTISGKTITVEVEPSDTISDVQEKIQKHQRIIFDGQQLNGQGKLADYNIHKESTLDLDLSHQGGMQVFVKALPSKAIWLKLKPSDTIGNVKAMIQDQQRLFFDGKQLEDGRTLADYNVQKESTLHLDFVLQIFVKAFTGQTITLENFSLKNPN</sequence>
<dbReference type="Pfam" id="PF00240">
    <property type="entry name" value="ubiquitin"/>
    <property type="match status" value="4"/>
</dbReference>
<evidence type="ECO:0000256" key="2">
    <source>
        <dbReference type="ARBA" id="ARBA00004496"/>
    </source>
</evidence>
<feature type="domain" description="Ubiquitin-like" evidence="9">
    <location>
        <begin position="231"/>
        <end position="292"/>
    </location>
</feature>
<keyword evidence="7" id="KW-0832">Ubl conjugation</keyword>
<protein>
    <recommendedName>
        <fullName evidence="9">Ubiquitin-like domain-containing protein</fullName>
    </recommendedName>
</protein>
<dbReference type="Gene3D" id="3.10.20.90">
    <property type="entry name" value="Phosphatidylinositol 3-kinase Catalytic Subunit, Chain A, domain 1"/>
    <property type="match status" value="4"/>
</dbReference>
<evidence type="ECO:0000256" key="6">
    <source>
        <dbReference type="ARBA" id="ARBA00022737"/>
    </source>
</evidence>
<dbReference type="SMART" id="SM00213">
    <property type="entry name" value="UBQ"/>
    <property type="match status" value="4"/>
</dbReference>
<comment type="subcellular location">
    <subcellularLocation>
        <location evidence="2">Cytoplasm</location>
    </subcellularLocation>
    <subcellularLocation>
        <location evidence="1">Nucleus</location>
    </subcellularLocation>
</comment>
<dbReference type="SUPFAM" id="SSF54236">
    <property type="entry name" value="Ubiquitin-like"/>
    <property type="match status" value="4"/>
</dbReference>
<dbReference type="OrthoDB" id="428577at2759"/>
<dbReference type="AlphaFoldDB" id="A0A811PH92"/>
<feature type="domain" description="Ubiquitin-like" evidence="9">
    <location>
        <begin position="15"/>
        <end position="90"/>
    </location>
</feature>
<keyword evidence="4" id="KW-0963">Cytoplasm</keyword>
<feature type="domain" description="Ubiquitin-like" evidence="9">
    <location>
        <begin position="162"/>
        <end position="230"/>
    </location>
</feature>
<keyword evidence="11" id="KW-1185">Reference proteome</keyword>
<dbReference type="InterPro" id="IPR029071">
    <property type="entry name" value="Ubiquitin-like_domsf"/>
</dbReference>
<dbReference type="GO" id="GO:0005737">
    <property type="term" value="C:cytoplasm"/>
    <property type="evidence" value="ECO:0007669"/>
    <property type="project" value="UniProtKB-SubCell"/>
</dbReference>
<evidence type="ECO:0000256" key="8">
    <source>
        <dbReference type="ARBA" id="ARBA00023242"/>
    </source>
</evidence>
<evidence type="ECO:0000313" key="11">
    <source>
        <dbReference type="Proteomes" id="UP000604825"/>
    </source>
</evidence>
<comment type="caution">
    <text evidence="10">The sequence shown here is derived from an EMBL/GenBank/DDBJ whole genome shotgun (WGS) entry which is preliminary data.</text>
</comment>
<proteinExistence type="inferred from homology"/>